<dbReference type="PRINTS" id="PR00420">
    <property type="entry name" value="RNGMNOXGNASE"/>
</dbReference>
<keyword evidence="3" id="KW-0503">Monooxygenase</keyword>
<dbReference type="NCBIfam" id="NF005566">
    <property type="entry name" value="PRK07236.1"/>
    <property type="match status" value="1"/>
</dbReference>
<dbReference type="RefSeq" id="WP_193780839.1">
    <property type="nucleotide sequence ID" value="NZ_JADDOJ010000045.1"/>
</dbReference>
<dbReference type="Pfam" id="PF22607">
    <property type="entry name" value="FAD_binding-like"/>
    <property type="match status" value="1"/>
</dbReference>
<proteinExistence type="predicted"/>
<organism evidence="3 4">
    <name type="scientific">Ramlibacter aquaticus</name>
    <dbReference type="NCBI Taxonomy" id="2780094"/>
    <lineage>
        <taxon>Bacteria</taxon>
        <taxon>Pseudomonadati</taxon>
        <taxon>Pseudomonadota</taxon>
        <taxon>Betaproteobacteria</taxon>
        <taxon>Burkholderiales</taxon>
        <taxon>Comamonadaceae</taxon>
        <taxon>Ramlibacter</taxon>
    </lineage>
</organism>
<dbReference type="InterPro" id="IPR053212">
    <property type="entry name" value="DHP_3-monooxygenase"/>
</dbReference>
<feature type="domain" description="FAD-binding" evidence="1">
    <location>
        <begin position="3"/>
        <end position="155"/>
    </location>
</feature>
<evidence type="ECO:0000313" key="4">
    <source>
        <dbReference type="Proteomes" id="UP000715965"/>
    </source>
</evidence>
<comment type="caution">
    <text evidence="3">The sequence shown here is derived from an EMBL/GenBank/DDBJ whole genome shotgun (WGS) entry which is preliminary data.</text>
</comment>
<name>A0ABR9SHS8_9BURK</name>
<feature type="domain" description="2,6-dihydroxypyridine 3-monooxygenase substrate binding" evidence="2">
    <location>
        <begin position="163"/>
        <end position="291"/>
    </location>
</feature>
<dbReference type="SUPFAM" id="SSF54373">
    <property type="entry name" value="FAD-linked reductases, C-terminal domain"/>
    <property type="match status" value="1"/>
</dbReference>
<sequence>MARILVAGGSLGGLTAANLLARAGHEVQVIEKAAGSMDGRGAGIVTHTALVDALRRCGLPEGEALGVAIPGRITLDVQAGVLGEMALPQVLTSWSRLYHLLRGLLPAGVAYRQGVTLESVAQDAQGVRAATSAGTLEADLLIAADGIRSAVRQQLWPDVQPQYAGYVAWRGLTDEAVLSEGTRALVFERFGFCLPPAEQLIGYPVAGAGNRTEPGHRAWNFVWYRGAPAPLRLAELLTDADGVHYPLGIPPHRVNWREVAHMREAARRLLAPAFAEIIEKCAQPFLQPIFDVVSDQLAQGRVALLGDAAFVARPHVGMGVTKAMQDAVALAEAIAAHGASPGALAAYEAARLGPGREVAERARRLGAYMQSCGQGASPLARDARTVMAETAIDLDLPSPQAGARPATIPA</sequence>
<keyword evidence="4" id="KW-1185">Reference proteome</keyword>
<dbReference type="PANTHER" id="PTHR47469:SF2">
    <property type="entry name" value="OS06G0597600 PROTEIN"/>
    <property type="match status" value="1"/>
</dbReference>
<keyword evidence="3" id="KW-0560">Oxidoreductase</keyword>
<evidence type="ECO:0000259" key="1">
    <source>
        <dbReference type="Pfam" id="PF01494"/>
    </source>
</evidence>
<evidence type="ECO:0000313" key="3">
    <source>
        <dbReference type="EMBL" id="MBE7941297.1"/>
    </source>
</evidence>
<protein>
    <submittedName>
        <fullName evidence="3">FAD-dependent monooxygenase</fullName>
    </submittedName>
</protein>
<gene>
    <name evidence="3" type="ORF">IM725_12015</name>
</gene>
<dbReference type="Proteomes" id="UP000715965">
    <property type="component" value="Unassembled WGS sequence"/>
</dbReference>
<dbReference type="Pfam" id="PF01494">
    <property type="entry name" value="FAD_binding_3"/>
    <property type="match status" value="1"/>
</dbReference>
<accession>A0ABR9SHS8</accession>
<reference evidence="3 4" key="1">
    <citation type="submission" date="2020-10" db="EMBL/GenBank/DDBJ databases">
        <title>Draft genome of Ramlibacter aquaticus LMG 30558.</title>
        <authorList>
            <person name="Props R."/>
        </authorList>
    </citation>
    <scope>NUCLEOTIDE SEQUENCE [LARGE SCALE GENOMIC DNA]</scope>
    <source>
        <strain evidence="3 4">LMG 30558</strain>
    </source>
</reference>
<dbReference type="InterPro" id="IPR036188">
    <property type="entry name" value="FAD/NAD-bd_sf"/>
</dbReference>
<dbReference type="EMBL" id="JADDOJ010000045">
    <property type="protein sequence ID" value="MBE7941297.1"/>
    <property type="molecule type" value="Genomic_DNA"/>
</dbReference>
<dbReference type="PANTHER" id="PTHR47469">
    <property type="entry name" value="MONOOXYGENASE-LIKE"/>
    <property type="match status" value="1"/>
</dbReference>
<dbReference type="InterPro" id="IPR002938">
    <property type="entry name" value="FAD-bd"/>
</dbReference>
<dbReference type="SUPFAM" id="SSF51905">
    <property type="entry name" value="FAD/NAD(P)-binding domain"/>
    <property type="match status" value="1"/>
</dbReference>
<dbReference type="Gene3D" id="3.50.50.60">
    <property type="entry name" value="FAD/NAD(P)-binding domain"/>
    <property type="match status" value="2"/>
</dbReference>
<dbReference type="GO" id="GO:0004497">
    <property type="term" value="F:monooxygenase activity"/>
    <property type="evidence" value="ECO:0007669"/>
    <property type="project" value="UniProtKB-KW"/>
</dbReference>
<evidence type="ECO:0000259" key="2">
    <source>
        <dbReference type="Pfam" id="PF22607"/>
    </source>
</evidence>
<dbReference type="InterPro" id="IPR054707">
    <property type="entry name" value="DhpH_subs-bd"/>
</dbReference>